<protein>
    <submittedName>
        <fullName evidence="1">Unnamed protein product</fullName>
    </submittedName>
</protein>
<organism evidence="1 2">
    <name type="scientific">Phytophthora fragariaefolia</name>
    <dbReference type="NCBI Taxonomy" id="1490495"/>
    <lineage>
        <taxon>Eukaryota</taxon>
        <taxon>Sar</taxon>
        <taxon>Stramenopiles</taxon>
        <taxon>Oomycota</taxon>
        <taxon>Peronosporomycetes</taxon>
        <taxon>Peronosporales</taxon>
        <taxon>Peronosporaceae</taxon>
        <taxon>Phytophthora</taxon>
    </lineage>
</organism>
<keyword evidence="2" id="KW-1185">Reference proteome</keyword>
<evidence type="ECO:0000313" key="1">
    <source>
        <dbReference type="EMBL" id="GMF19505.1"/>
    </source>
</evidence>
<proteinExistence type="predicted"/>
<reference evidence="1" key="1">
    <citation type="submission" date="2023-04" db="EMBL/GenBank/DDBJ databases">
        <title>Phytophthora fragariaefolia NBRC 109709.</title>
        <authorList>
            <person name="Ichikawa N."/>
            <person name="Sato H."/>
            <person name="Tonouchi N."/>
        </authorList>
    </citation>
    <scope>NUCLEOTIDE SEQUENCE</scope>
    <source>
        <strain evidence="1">NBRC 109709</strain>
    </source>
</reference>
<accession>A0A9W6TUA7</accession>
<name>A0A9W6TUA7_9STRA</name>
<sequence>MSTPTTQAAGTPAASTAANTVVASSVTTRSSLASSSVVTSTVTTSSSHKRTMSLGEYKKARGNTVFARDELQALFGADSDAAMEDGEEDDPGVGSRILVRTTRTLRARNGRAAAAIDHSLTRTIVQSAEWRRLHSAGIETSRTDKVRNPWMPTPSRIESRFGNTAPPSQCALYSCSGIIDDDVTKELDFDPATDKMRDYYIGRFHELRWYEALCQSRGALVDNLNSNPAGYRERVRLAHERYECFGKRPKIERLHWGAVEADISCAVPMGIACEPYNVEAVRVSERDITVHGCPCVLGAEGSAHKLDCADIFGCCWWAQ</sequence>
<dbReference type="Proteomes" id="UP001165121">
    <property type="component" value="Unassembled WGS sequence"/>
</dbReference>
<gene>
    <name evidence="1" type="ORF">Pfra01_000204900</name>
</gene>
<dbReference type="OrthoDB" id="129452at2759"/>
<evidence type="ECO:0000313" key="2">
    <source>
        <dbReference type="Proteomes" id="UP001165121"/>
    </source>
</evidence>
<comment type="caution">
    <text evidence="1">The sequence shown here is derived from an EMBL/GenBank/DDBJ whole genome shotgun (WGS) entry which is preliminary data.</text>
</comment>
<dbReference type="EMBL" id="BSXT01000163">
    <property type="protein sequence ID" value="GMF19505.1"/>
    <property type="molecule type" value="Genomic_DNA"/>
</dbReference>
<dbReference type="AlphaFoldDB" id="A0A9W6TUA7"/>